<dbReference type="EMBL" id="SLXO01000006">
    <property type="protein sequence ID" value="TCP33992.1"/>
    <property type="molecule type" value="Genomic_DNA"/>
</dbReference>
<name>A0A4R2PFC5_RHOSA</name>
<dbReference type="SMART" id="SM00065">
    <property type="entry name" value="GAF"/>
    <property type="match status" value="1"/>
</dbReference>
<comment type="catalytic activity">
    <reaction evidence="1">
        <text>ATP + protein L-histidine = ADP + protein N-phospho-L-histidine.</text>
        <dbReference type="EC" id="2.7.13.3"/>
    </reaction>
</comment>
<evidence type="ECO:0000256" key="8">
    <source>
        <dbReference type="ARBA" id="ARBA00022692"/>
    </source>
</evidence>
<evidence type="ECO:0000256" key="10">
    <source>
        <dbReference type="ARBA" id="ARBA00022840"/>
    </source>
</evidence>
<dbReference type="InterPro" id="IPR036097">
    <property type="entry name" value="HisK_dim/P_sf"/>
</dbReference>
<evidence type="ECO:0000256" key="3">
    <source>
        <dbReference type="ARBA" id="ARBA00012438"/>
    </source>
</evidence>
<dbReference type="Pfam" id="PF00989">
    <property type="entry name" value="PAS"/>
    <property type="match status" value="1"/>
</dbReference>
<dbReference type="SUPFAM" id="SSF47226">
    <property type="entry name" value="Histidine-containing phosphotransfer domain, HPT domain"/>
    <property type="match status" value="1"/>
</dbReference>
<keyword evidence="8" id="KW-0812">Transmembrane</keyword>
<dbReference type="SUPFAM" id="SSF55874">
    <property type="entry name" value="ATPase domain of HSP90 chaperone/DNA topoisomerase II/histidine kinase"/>
    <property type="match status" value="1"/>
</dbReference>
<evidence type="ECO:0000256" key="2">
    <source>
        <dbReference type="ARBA" id="ARBA00004429"/>
    </source>
</evidence>
<dbReference type="InterPro" id="IPR003018">
    <property type="entry name" value="GAF"/>
</dbReference>
<dbReference type="InterPro" id="IPR001789">
    <property type="entry name" value="Sig_transdc_resp-reg_receiver"/>
</dbReference>
<evidence type="ECO:0000313" key="21">
    <source>
        <dbReference type="EMBL" id="TCP33992.1"/>
    </source>
</evidence>
<dbReference type="SUPFAM" id="SSF52172">
    <property type="entry name" value="CheY-like"/>
    <property type="match status" value="1"/>
</dbReference>
<dbReference type="Pfam" id="PF00072">
    <property type="entry name" value="Response_reg"/>
    <property type="match status" value="1"/>
</dbReference>
<sequence>MGTAVTQSPGRSHANGIQGLLFDALFQDMQEAAVLADPDRRIVRTNAAAEALFGYAAHELAGQRTAVLYANEDDFLEQGRRRFNPSAKPSHEGYRIAYRRKDGSTFPSETIGSTLRDETGAILGYLGIVRDLSEQSRIEACLHDLYAVSTDQQQGPTARIDAMLALGCDFFGLPLGIVSRIEDRVYTVAHVAAADPGPGVGDQFDLGQTYCWHTLAADDVVAFDHAGNSEITGHPCYRTFQLETYIGIPLLVDGVRHGTLNFSGWQPRSQPFSDSDREFMRLFARWIAFEISAQRAFRQIEAARARAEAADSTKSRFLATMSHELRTPITGVLGMIDLLETTDLQTEQAGYVRQIRECTQGLLALLNDVLDLSKIEADQLSLELVPTDVTALVRSVVATFSAAAAQKGVAIEVRAPAASLLVETDPTRLRQILLNLLSNAVKFTPHGQVTVALDLAETAAATAWLRLSVRDQGPGIPADQQEKIFEAFQQADPTVARRYGGTGLGLAISRRLARALDGDISVSSVPGQGATFSVALSVPLVDSDIAMAPAEASAQAHRAPALPEPGQTRPLRLLVAEDNSVNAMLLDAMLGRLGHRVTIVGDGVAAVEEATGLETYDAAIFDLQMPLMDGEQAARRIRAAGDPISRLPILALTADMVADCAQSCDLTPFDAFLTKPIDWQHLTATLARVVAEREAAEDGPTHAAQRPPGVHLPLLDRAQLDALAVSLGEGWVKSFVGEAAQTLADLGRAATDDAAAGRHQTATDHLHSLKGTALNLGAPRLAALADWLGRLTDGDDRPATGPDAAALRLFADTVDATVGALNDIAAPAETGSERRGHPG</sequence>
<evidence type="ECO:0000259" key="17">
    <source>
        <dbReference type="PROSITE" id="PS50110"/>
    </source>
</evidence>
<keyword evidence="22" id="KW-1185">Reference proteome</keyword>
<dbReference type="Gene3D" id="3.30.450.20">
    <property type="entry name" value="PAS domain"/>
    <property type="match status" value="1"/>
</dbReference>
<dbReference type="PANTHER" id="PTHR43047:SF71">
    <property type="entry name" value="HISTIDINE KINASE CONTAINING CHEY-HOMOLOGOUS RECEIVER DOMAIN-RELATED"/>
    <property type="match status" value="1"/>
</dbReference>
<dbReference type="PROSITE" id="PS50894">
    <property type="entry name" value="HPT"/>
    <property type="match status" value="1"/>
</dbReference>
<dbReference type="InParanoid" id="A0A4R2PFC5"/>
<comment type="caution">
    <text evidence="21">The sequence shown here is derived from an EMBL/GenBank/DDBJ whole genome shotgun (WGS) entry which is preliminary data.</text>
</comment>
<keyword evidence="10" id="KW-0547">Nucleotide-binding</keyword>
<dbReference type="CDD" id="cd00130">
    <property type="entry name" value="PAS"/>
    <property type="match status" value="1"/>
</dbReference>
<dbReference type="FunCoup" id="A0A4R2PFC5">
    <property type="interactions" value="169"/>
</dbReference>
<dbReference type="InterPro" id="IPR035965">
    <property type="entry name" value="PAS-like_dom_sf"/>
</dbReference>
<dbReference type="InterPro" id="IPR008207">
    <property type="entry name" value="Sig_transdc_His_kin_Hpt_dom"/>
</dbReference>
<evidence type="ECO:0000256" key="12">
    <source>
        <dbReference type="ARBA" id="ARBA00023012"/>
    </source>
</evidence>
<dbReference type="InterPro" id="IPR036890">
    <property type="entry name" value="HATPase_C_sf"/>
</dbReference>
<keyword evidence="10" id="KW-0067">ATP-binding</keyword>
<dbReference type="InterPro" id="IPR000700">
    <property type="entry name" value="PAS-assoc_C"/>
</dbReference>
<dbReference type="GO" id="GO:0005886">
    <property type="term" value="C:plasma membrane"/>
    <property type="evidence" value="ECO:0007669"/>
    <property type="project" value="UniProtKB-SubCell"/>
</dbReference>
<evidence type="ECO:0000256" key="11">
    <source>
        <dbReference type="ARBA" id="ARBA00022989"/>
    </source>
</evidence>
<dbReference type="PROSITE" id="PS50112">
    <property type="entry name" value="PAS"/>
    <property type="match status" value="1"/>
</dbReference>
<dbReference type="InterPro" id="IPR036641">
    <property type="entry name" value="HPT_dom_sf"/>
</dbReference>
<keyword evidence="13" id="KW-0472">Membrane</keyword>
<dbReference type="InterPro" id="IPR000014">
    <property type="entry name" value="PAS"/>
</dbReference>
<evidence type="ECO:0000259" key="19">
    <source>
        <dbReference type="PROSITE" id="PS50113"/>
    </source>
</evidence>
<dbReference type="CDD" id="cd16922">
    <property type="entry name" value="HATPase_EvgS-ArcB-TorS-like"/>
    <property type="match status" value="1"/>
</dbReference>
<dbReference type="Proteomes" id="UP000295399">
    <property type="component" value="Unassembled WGS sequence"/>
</dbReference>
<keyword evidence="9" id="KW-0418">Kinase</keyword>
<dbReference type="GO" id="GO:0009927">
    <property type="term" value="F:histidine phosphotransfer kinase activity"/>
    <property type="evidence" value="ECO:0007669"/>
    <property type="project" value="TreeGrafter"/>
</dbReference>
<dbReference type="InterPro" id="IPR003594">
    <property type="entry name" value="HATPase_dom"/>
</dbReference>
<feature type="domain" description="PAS" evidence="18">
    <location>
        <begin position="18"/>
        <end position="74"/>
    </location>
</feature>
<dbReference type="SMART" id="SM00448">
    <property type="entry name" value="REC"/>
    <property type="match status" value="1"/>
</dbReference>
<dbReference type="CDD" id="cd17546">
    <property type="entry name" value="REC_hyHK_CKI1_RcsC-like"/>
    <property type="match status" value="1"/>
</dbReference>
<feature type="domain" description="HPt" evidence="20">
    <location>
        <begin position="724"/>
        <end position="824"/>
    </location>
</feature>
<evidence type="ECO:0000256" key="5">
    <source>
        <dbReference type="ARBA" id="ARBA00022519"/>
    </source>
</evidence>
<dbReference type="SUPFAM" id="SSF55781">
    <property type="entry name" value="GAF domain-like"/>
    <property type="match status" value="1"/>
</dbReference>
<dbReference type="InterPro" id="IPR005467">
    <property type="entry name" value="His_kinase_dom"/>
</dbReference>
<reference evidence="21 22" key="1">
    <citation type="submission" date="2019-03" db="EMBL/GenBank/DDBJ databases">
        <title>Genomic Encyclopedia of Type Strains, Phase IV (KMG-IV): sequencing the most valuable type-strain genomes for metagenomic binning, comparative biology and taxonomic classification.</title>
        <authorList>
            <person name="Goeker M."/>
        </authorList>
    </citation>
    <scope>NUCLEOTIDE SEQUENCE [LARGE SCALE GENOMIC DNA]</scope>
    <source>
        <strain evidence="21 22">DSM 2132</strain>
    </source>
</reference>
<evidence type="ECO:0000259" key="18">
    <source>
        <dbReference type="PROSITE" id="PS50112"/>
    </source>
</evidence>
<feature type="modified residue" description="Phosphohistidine" evidence="14">
    <location>
        <position position="767"/>
    </location>
</feature>
<dbReference type="Pfam" id="PF02518">
    <property type="entry name" value="HATPase_c"/>
    <property type="match status" value="1"/>
</dbReference>
<dbReference type="SMART" id="SM00387">
    <property type="entry name" value="HATPase_c"/>
    <property type="match status" value="1"/>
</dbReference>
<evidence type="ECO:0000256" key="9">
    <source>
        <dbReference type="ARBA" id="ARBA00022777"/>
    </source>
</evidence>
<dbReference type="InterPro" id="IPR013767">
    <property type="entry name" value="PAS_fold"/>
</dbReference>
<dbReference type="EC" id="2.7.13.3" evidence="3"/>
<feature type="modified residue" description="4-aspartylphosphate" evidence="15">
    <location>
        <position position="622"/>
    </location>
</feature>
<dbReference type="SUPFAM" id="SSF47384">
    <property type="entry name" value="Homodimeric domain of signal transducing histidine kinase"/>
    <property type="match status" value="1"/>
</dbReference>
<accession>A0A4R2PFC5</accession>
<evidence type="ECO:0000259" key="16">
    <source>
        <dbReference type="PROSITE" id="PS50109"/>
    </source>
</evidence>
<evidence type="ECO:0000256" key="1">
    <source>
        <dbReference type="ARBA" id="ARBA00000085"/>
    </source>
</evidence>
<evidence type="ECO:0000256" key="15">
    <source>
        <dbReference type="PROSITE-ProRule" id="PRU00169"/>
    </source>
</evidence>
<dbReference type="Gene3D" id="1.20.120.160">
    <property type="entry name" value="HPT domain"/>
    <property type="match status" value="1"/>
</dbReference>
<dbReference type="NCBIfam" id="TIGR00229">
    <property type="entry name" value="sensory_box"/>
    <property type="match status" value="1"/>
</dbReference>
<evidence type="ECO:0000256" key="13">
    <source>
        <dbReference type="ARBA" id="ARBA00023136"/>
    </source>
</evidence>
<dbReference type="SUPFAM" id="SSF55785">
    <property type="entry name" value="PYP-like sensor domain (PAS domain)"/>
    <property type="match status" value="1"/>
</dbReference>
<dbReference type="Gene3D" id="3.30.450.40">
    <property type="match status" value="1"/>
</dbReference>
<protein>
    <recommendedName>
        <fullName evidence="3">histidine kinase</fullName>
        <ecNumber evidence="3">2.7.13.3</ecNumber>
    </recommendedName>
</protein>
<dbReference type="GO" id="GO:0006355">
    <property type="term" value="P:regulation of DNA-templated transcription"/>
    <property type="evidence" value="ECO:0007669"/>
    <property type="project" value="InterPro"/>
</dbReference>
<dbReference type="PROSITE" id="PS50109">
    <property type="entry name" value="HIS_KIN"/>
    <property type="match status" value="1"/>
</dbReference>
<evidence type="ECO:0000313" key="22">
    <source>
        <dbReference type="Proteomes" id="UP000295399"/>
    </source>
</evidence>
<evidence type="ECO:0000256" key="14">
    <source>
        <dbReference type="PROSITE-ProRule" id="PRU00110"/>
    </source>
</evidence>
<evidence type="ECO:0000256" key="7">
    <source>
        <dbReference type="ARBA" id="ARBA00022679"/>
    </source>
</evidence>
<evidence type="ECO:0000259" key="20">
    <source>
        <dbReference type="PROSITE" id="PS50894"/>
    </source>
</evidence>
<dbReference type="AlphaFoldDB" id="A0A4R2PFC5"/>
<dbReference type="InterPro" id="IPR011006">
    <property type="entry name" value="CheY-like_superfamily"/>
</dbReference>
<dbReference type="InterPro" id="IPR029016">
    <property type="entry name" value="GAF-like_dom_sf"/>
</dbReference>
<keyword evidence="7" id="KW-0808">Transferase</keyword>
<dbReference type="SMART" id="SM00086">
    <property type="entry name" value="PAC"/>
    <property type="match status" value="1"/>
</dbReference>
<dbReference type="SMART" id="SM00091">
    <property type="entry name" value="PAS"/>
    <property type="match status" value="1"/>
</dbReference>
<organism evidence="21 22">
    <name type="scientific">Rhodothalassium salexigens DSM 2132</name>
    <dbReference type="NCBI Taxonomy" id="1188247"/>
    <lineage>
        <taxon>Bacteria</taxon>
        <taxon>Pseudomonadati</taxon>
        <taxon>Pseudomonadota</taxon>
        <taxon>Alphaproteobacteria</taxon>
        <taxon>Rhodothalassiales</taxon>
        <taxon>Rhodothalassiaceae</taxon>
        <taxon>Rhodothalassium</taxon>
    </lineage>
</organism>
<dbReference type="Pfam" id="PF01627">
    <property type="entry name" value="Hpt"/>
    <property type="match status" value="1"/>
</dbReference>
<evidence type="ECO:0000256" key="4">
    <source>
        <dbReference type="ARBA" id="ARBA00022475"/>
    </source>
</evidence>
<keyword evidence="5" id="KW-0997">Cell inner membrane</keyword>
<dbReference type="Pfam" id="PF00512">
    <property type="entry name" value="HisKA"/>
    <property type="match status" value="1"/>
</dbReference>
<dbReference type="GO" id="GO:0000155">
    <property type="term" value="F:phosphorelay sensor kinase activity"/>
    <property type="evidence" value="ECO:0007669"/>
    <property type="project" value="InterPro"/>
</dbReference>
<dbReference type="PRINTS" id="PR00344">
    <property type="entry name" value="BCTRLSENSOR"/>
</dbReference>
<evidence type="ECO:0000256" key="6">
    <source>
        <dbReference type="ARBA" id="ARBA00022553"/>
    </source>
</evidence>
<dbReference type="PROSITE" id="PS50113">
    <property type="entry name" value="PAC"/>
    <property type="match status" value="1"/>
</dbReference>
<dbReference type="Gene3D" id="3.30.565.10">
    <property type="entry name" value="Histidine kinase-like ATPase, C-terminal domain"/>
    <property type="match status" value="1"/>
</dbReference>
<feature type="domain" description="Histidine kinase" evidence="16">
    <location>
        <begin position="320"/>
        <end position="540"/>
    </location>
</feature>
<gene>
    <name evidence="21" type="ORF">EV659_106151</name>
</gene>
<proteinExistence type="predicted"/>
<dbReference type="InterPro" id="IPR004358">
    <property type="entry name" value="Sig_transdc_His_kin-like_C"/>
</dbReference>
<dbReference type="SMART" id="SM00388">
    <property type="entry name" value="HisKA"/>
    <property type="match status" value="1"/>
</dbReference>
<dbReference type="Gene3D" id="1.10.287.130">
    <property type="match status" value="1"/>
</dbReference>
<keyword evidence="6 15" id="KW-0597">Phosphoprotein</keyword>
<dbReference type="PANTHER" id="PTHR43047">
    <property type="entry name" value="TWO-COMPONENT HISTIDINE PROTEIN KINASE"/>
    <property type="match status" value="1"/>
</dbReference>
<dbReference type="InterPro" id="IPR003661">
    <property type="entry name" value="HisK_dim/P_dom"/>
</dbReference>
<feature type="domain" description="Response regulatory" evidence="17">
    <location>
        <begin position="572"/>
        <end position="690"/>
    </location>
</feature>
<dbReference type="Gene3D" id="3.40.50.2300">
    <property type="match status" value="1"/>
</dbReference>
<dbReference type="PROSITE" id="PS50110">
    <property type="entry name" value="RESPONSE_REGULATORY"/>
    <property type="match status" value="1"/>
</dbReference>
<keyword evidence="12" id="KW-0902">Two-component regulatory system</keyword>
<dbReference type="InterPro" id="IPR001610">
    <property type="entry name" value="PAC"/>
</dbReference>
<keyword evidence="4" id="KW-1003">Cell membrane</keyword>
<dbReference type="FunFam" id="3.30.565.10:FF:000010">
    <property type="entry name" value="Sensor histidine kinase RcsC"/>
    <property type="match status" value="1"/>
</dbReference>
<feature type="domain" description="PAC" evidence="19">
    <location>
        <begin position="92"/>
        <end position="144"/>
    </location>
</feature>
<dbReference type="Pfam" id="PF01590">
    <property type="entry name" value="GAF"/>
    <property type="match status" value="1"/>
</dbReference>
<keyword evidence="11" id="KW-1133">Transmembrane helix</keyword>
<comment type="subcellular location">
    <subcellularLocation>
        <location evidence="2">Cell inner membrane</location>
        <topology evidence="2">Multi-pass membrane protein</topology>
    </subcellularLocation>
</comment>
<dbReference type="CDD" id="cd00082">
    <property type="entry name" value="HisKA"/>
    <property type="match status" value="1"/>
</dbReference>